<protein>
    <submittedName>
        <fullName evidence="1">Uncharacterized protein</fullName>
    </submittedName>
</protein>
<keyword evidence="2" id="KW-1185">Reference proteome</keyword>
<organism evidence="1 2">
    <name type="scientific">Nocardia jiangxiensis</name>
    <dbReference type="NCBI Taxonomy" id="282685"/>
    <lineage>
        <taxon>Bacteria</taxon>
        <taxon>Bacillati</taxon>
        <taxon>Actinomycetota</taxon>
        <taxon>Actinomycetes</taxon>
        <taxon>Mycobacteriales</taxon>
        <taxon>Nocardiaceae</taxon>
        <taxon>Nocardia</taxon>
    </lineage>
</organism>
<dbReference type="Proteomes" id="UP001601992">
    <property type="component" value="Unassembled WGS sequence"/>
</dbReference>
<evidence type="ECO:0000313" key="2">
    <source>
        <dbReference type="Proteomes" id="UP001601992"/>
    </source>
</evidence>
<name>A0ABW6SE90_9NOCA</name>
<gene>
    <name evidence="1" type="ORF">ACFYXQ_43560</name>
</gene>
<sequence length="56" mass="5751">MSIEDETSLVKKVLAENPGSKLDGSPNVALGTARLVCLASSEQNKPIAVAIGVAEQ</sequence>
<comment type="caution">
    <text evidence="1">The sequence shown here is derived from an EMBL/GenBank/DDBJ whole genome shotgun (WGS) entry which is preliminary data.</text>
</comment>
<dbReference type="RefSeq" id="WP_235748778.1">
    <property type="nucleotide sequence ID" value="NZ_JBIAQY010000029.1"/>
</dbReference>
<proteinExistence type="predicted"/>
<dbReference type="EMBL" id="JBIAQY010000029">
    <property type="protein sequence ID" value="MFF3574648.1"/>
    <property type="molecule type" value="Genomic_DNA"/>
</dbReference>
<evidence type="ECO:0000313" key="1">
    <source>
        <dbReference type="EMBL" id="MFF3574648.1"/>
    </source>
</evidence>
<reference evidence="1 2" key="1">
    <citation type="submission" date="2024-10" db="EMBL/GenBank/DDBJ databases">
        <title>The Natural Products Discovery Center: Release of the First 8490 Sequenced Strains for Exploring Actinobacteria Biosynthetic Diversity.</title>
        <authorList>
            <person name="Kalkreuter E."/>
            <person name="Kautsar S.A."/>
            <person name="Yang D."/>
            <person name="Bader C.D."/>
            <person name="Teijaro C.N."/>
            <person name="Fluegel L."/>
            <person name="Davis C.M."/>
            <person name="Simpson J.R."/>
            <person name="Lauterbach L."/>
            <person name="Steele A.D."/>
            <person name="Gui C."/>
            <person name="Meng S."/>
            <person name="Li G."/>
            <person name="Viehrig K."/>
            <person name="Ye F."/>
            <person name="Su P."/>
            <person name="Kiefer A.F."/>
            <person name="Nichols A."/>
            <person name="Cepeda A.J."/>
            <person name="Yan W."/>
            <person name="Fan B."/>
            <person name="Jiang Y."/>
            <person name="Adhikari A."/>
            <person name="Zheng C.-J."/>
            <person name="Schuster L."/>
            <person name="Cowan T.M."/>
            <person name="Smanski M.J."/>
            <person name="Chevrette M.G."/>
            <person name="De Carvalho L.P.S."/>
            <person name="Shen B."/>
        </authorList>
    </citation>
    <scope>NUCLEOTIDE SEQUENCE [LARGE SCALE GENOMIC DNA]</scope>
    <source>
        <strain evidence="1 2">NPDC002593</strain>
    </source>
</reference>
<accession>A0ABW6SE90</accession>